<dbReference type="InterPro" id="IPR044992">
    <property type="entry name" value="ChyE-like"/>
</dbReference>
<organism evidence="2 3">
    <name type="scientific">Rhizopus oryzae</name>
    <name type="common">Mucormycosis agent</name>
    <name type="synonym">Rhizopus arrhizus var. delemar</name>
    <dbReference type="NCBI Taxonomy" id="64495"/>
    <lineage>
        <taxon>Eukaryota</taxon>
        <taxon>Fungi</taxon>
        <taxon>Fungi incertae sedis</taxon>
        <taxon>Mucoromycota</taxon>
        <taxon>Mucoromycotina</taxon>
        <taxon>Mucoromycetes</taxon>
        <taxon>Mucorales</taxon>
        <taxon>Mucorineae</taxon>
        <taxon>Rhizopodaceae</taxon>
        <taxon>Rhizopus</taxon>
    </lineage>
</organism>
<dbReference type="OrthoDB" id="92161at2759"/>
<feature type="domain" description="Glutamine amidotransferase" evidence="1">
    <location>
        <begin position="66"/>
        <end position="206"/>
    </location>
</feature>
<dbReference type="PROSITE" id="PS51273">
    <property type="entry name" value="GATASE_TYPE_1"/>
    <property type="match status" value="1"/>
</dbReference>
<proteinExistence type="predicted"/>
<dbReference type="InterPro" id="IPR029062">
    <property type="entry name" value="Class_I_gatase-like"/>
</dbReference>
<dbReference type="PANTHER" id="PTHR42695:SF5">
    <property type="entry name" value="GLUTAMINE AMIDOTRANSFERASE YLR126C-RELATED"/>
    <property type="match status" value="1"/>
</dbReference>
<dbReference type="Proteomes" id="UP000717996">
    <property type="component" value="Unassembled WGS sequence"/>
</dbReference>
<sequence>MTKSLHLALLVCDTPMPEVLEKHGDYRTMFSTVFGLAAKDLDITLTWDFFDVVEAQAYPSLKDIGNRTYDAIVLTGSKYNAHDNTPWIVKLMDFLKTVRVEYHQRVRLVGICFGHQILLRALGGTTGRNEKGWEVGYTEIQLTSFGKTFFDTDRTFLRINQFHQDHVSKLPDGFQTLAFTENNTPHHATVSDDRQCITVQGHPELNKDAVKIMVEKRKEAGIVPAQVADKALEALKLNGLNMEDVWLCKKFLQFIITLNK</sequence>
<evidence type="ECO:0000313" key="2">
    <source>
        <dbReference type="EMBL" id="KAG1542537.1"/>
    </source>
</evidence>
<name>A0A9P6Y977_RHIOR</name>
<gene>
    <name evidence="2" type="ORF">G6F51_007214</name>
</gene>
<dbReference type="GO" id="GO:0005634">
    <property type="term" value="C:nucleus"/>
    <property type="evidence" value="ECO:0007669"/>
    <property type="project" value="TreeGrafter"/>
</dbReference>
<reference evidence="2" key="1">
    <citation type="journal article" date="2020" name="Microb. Genom.">
        <title>Genetic diversity of clinical and environmental Mucorales isolates obtained from an investigation of mucormycosis cases among solid organ transplant recipients.</title>
        <authorList>
            <person name="Nguyen M.H."/>
            <person name="Kaul D."/>
            <person name="Muto C."/>
            <person name="Cheng S.J."/>
            <person name="Richter R.A."/>
            <person name="Bruno V.M."/>
            <person name="Liu G."/>
            <person name="Beyhan S."/>
            <person name="Sundermann A.J."/>
            <person name="Mounaud S."/>
            <person name="Pasculle A.W."/>
            <person name="Nierman W.C."/>
            <person name="Driscoll E."/>
            <person name="Cumbie R."/>
            <person name="Clancy C.J."/>
            <person name="Dupont C.L."/>
        </authorList>
    </citation>
    <scope>NUCLEOTIDE SEQUENCE</scope>
    <source>
        <strain evidence="2">GL16</strain>
    </source>
</reference>
<dbReference type="GO" id="GO:0005829">
    <property type="term" value="C:cytosol"/>
    <property type="evidence" value="ECO:0007669"/>
    <property type="project" value="TreeGrafter"/>
</dbReference>
<protein>
    <recommendedName>
        <fullName evidence="1">Glutamine amidotransferase domain-containing protein</fullName>
    </recommendedName>
</protein>
<dbReference type="SUPFAM" id="SSF52317">
    <property type="entry name" value="Class I glutamine amidotransferase-like"/>
    <property type="match status" value="1"/>
</dbReference>
<comment type="caution">
    <text evidence="2">The sequence shown here is derived from an EMBL/GenBank/DDBJ whole genome shotgun (WGS) entry which is preliminary data.</text>
</comment>
<evidence type="ECO:0000259" key="1">
    <source>
        <dbReference type="Pfam" id="PF00117"/>
    </source>
</evidence>
<dbReference type="Pfam" id="PF00117">
    <property type="entry name" value="GATase"/>
    <property type="match status" value="1"/>
</dbReference>
<dbReference type="PANTHER" id="PTHR42695">
    <property type="entry name" value="GLUTAMINE AMIDOTRANSFERASE YLR126C-RELATED"/>
    <property type="match status" value="1"/>
</dbReference>
<accession>A0A9P6Y977</accession>
<dbReference type="Gene3D" id="3.40.50.880">
    <property type="match status" value="1"/>
</dbReference>
<dbReference type="AlphaFoldDB" id="A0A9P6Y977"/>
<dbReference type="EMBL" id="JAANIT010001054">
    <property type="protein sequence ID" value="KAG1542537.1"/>
    <property type="molecule type" value="Genomic_DNA"/>
</dbReference>
<evidence type="ECO:0000313" key="3">
    <source>
        <dbReference type="Proteomes" id="UP000717996"/>
    </source>
</evidence>
<dbReference type="CDD" id="cd01741">
    <property type="entry name" value="GATase1_1"/>
    <property type="match status" value="1"/>
</dbReference>
<dbReference type="InterPro" id="IPR017926">
    <property type="entry name" value="GATASE"/>
</dbReference>